<gene>
    <name evidence="1" type="ORF">HMPREF1563_4160</name>
</gene>
<evidence type="ECO:0000313" key="1">
    <source>
        <dbReference type="EMBL" id="EUD09408.1"/>
    </source>
</evidence>
<comment type="caution">
    <text evidence="1">The sequence shown here is derived from an EMBL/GenBank/DDBJ whole genome shotgun (WGS) entry which is preliminary data.</text>
</comment>
<reference evidence="1 2" key="1">
    <citation type="submission" date="2014-01" db="EMBL/GenBank/DDBJ databases">
        <authorList>
            <person name="Durkin A.S."/>
            <person name="McCorrison J."/>
            <person name="Torralba M."/>
            <person name="Gillis M."/>
            <person name="Haft D.H."/>
            <person name="Methe B."/>
            <person name="Sutton G."/>
            <person name="Nelson K.E."/>
        </authorList>
    </citation>
    <scope>NUCLEOTIDE SEQUENCE [LARGE SCALE GENOMIC DNA]</scope>
    <source>
        <strain evidence="1 2">205/92</strain>
    </source>
</reference>
<organism evidence="1 2">
    <name type="scientific">Providencia alcalifaciens 205/92</name>
    <dbReference type="NCBI Taxonomy" id="1256988"/>
    <lineage>
        <taxon>Bacteria</taxon>
        <taxon>Pseudomonadati</taxon>
        <taxon>Pseudomonadota</taxon>
        <taxon>Gammaproteobacteria</taxon>
        <taxon>Enterobacterales</taxon>
        <taxon>Morganellaceae</taxon>
        <taxon>Providencia</taxon>
    </lineage>
</organism>
<dbReference type="EMBL" id="JALD01000072">
    <property type="protein sequence ID" value="EUD09408.1"/>
    <property type="molecule type" value="Genomic_DNA"/>
</dbReference>
<accession>A0AAV3M0W2</accession>
<sequence>MHVGFLSFIILWRVISNLKYTQNDVLFIQNKMKYLSTINDNAD</sequence>
<name>A0AAV3M0W2_9GAMM</name>
<dbReference type="Proteomes" id="UP000022311">
    <property type="component" value="Unassembled WGS sequence"/>
</dbReference>
<proteinExistence type="predicted"/>
<protein>
    <submittedName>
        <fullName evidence="1">Uncharacterized protein</fullName>
    </submittedName>
</protein>
<evidence type="ECO:0000313" key="2">
    <source>
        <dbReference type="Proteomes" id="UP000022311"/>
    </source>
</evidence>
<dbReference type="AlphaFoldDB" id="A0AAV3M0W2"/>